<dbReference type="Proteomes" id="UP000483142">
    <property type="component" value="Unassembled WGS sequence"/>
</dbReference>
<dbReference type="EMBL" id="WDAL01000022">
    <property type="protein sequence ID" value="KAB6634732.1"/>
    <property type="molecule type" value="Genomic_DNA"/>
</dbReference>
<dbReference type="Proteomes" id="UP000433382">
    <property type="component" value="Unassembled WGS sequence"/>
</dbReference>
<accession>A0A3E4WKH4</accession>
<evidence type="ECO:0000313" key="11">
    <source>
        <dbReference type="EMBL" id="MDB0852795.1"/>
    </source>
</evidence>
<reference evidence="9" key="3">
    <citation type="submission" date="2021-10" db="EMBL/GenBank/DDBJ databases">
        <title>Collection of gut derived symbiotic bacterial strains cultured from healthy donors.</title>
        <authorList>
            <person name="Lin H."/>
            <person name="Littmann E."/>
            <person name="Kohout C."/>
            <person name="Pamer E.G."/>
        </authorList>
    </citation>
    <scope>NUCLEOTIDE SEQUENCE</scope>
    <source>
        <strain evidence="9">DFI.1.167</strain>
    </source>
</reference>
<evidence type="ECO:0000313" key="3">
    <source>
        <dbReference type="EMBL" id="KAB6452067.1"/>
    </source>
</evidence>
<dbReference type="Proteomes" id="UP000462015">
    <property type="component" value="Unassembled WGS sequence"/>
</dbReference>
<evidence type="ECO:0000313" key="5">
    <source>
        <dbReference type="EMBL" id="KAB6634732.1"/>
    </source>
</evidence>
<dbReference type="EMBL" id="JAWDHD010000002">
    <property type="protein sequence ID" value="MDU0247215.1"/>
    <property type="molecule type" value="Genomic_DNA"/>
</dbReference>
<dbReference type="EMBL" id="WCZM01000022">
    <property type="protein sequence ID" value="KAB3567905.1"/>
    <property type="molecule type" value="Genomic_DNA"/>
</dbReference>
<organism evidence="14 15">
    <name type="scientific">Phocaeicola vulgatus</name>
    <name type="common">Bacteroides vulgatus</name>
    <dbReference type="NCBI Taxonomy" id="821"/>
    <lineage>
        <taxon>Bacteria</taxon>
        <taxon>Pseudomonadati</taxon>
        <taxon>Bacteroidota</taxon>
        <taxon>Bacteroidia</taxon>
        <taxon>Bacteroidales</taxon>
        <taxon>Bacteroidaceae</taxon>
        <taxon>Phocaeicola</taxon>
    </lineage>
</organism>
<evidence type="ECO:0000313" key="1">
    <source>
        <dbReference type="EMBL" id="KAB3567905.1"/>
    </source>
</evidence>
<dbReference type="RefSeq" id="WP_005868866.1">
    <property type="nucleotide sequence ID" value="NZ_BAABYE010000002.1"/>
</dbReference>
<name>A0A3E4WKH4_PHOVU</name>
<dbReference type="EMBL" id="JAQKEI010000019">
    <property type="protein sequence ID" value="MDB0852795.1"/>
    <property type="molecule type" value="Genomic_DNA"/>
</dbReference>
<dbReference type="AlphaFoldDB" id="A0A3E4WKH4"/>
<evidence type="ECO:0000313" key="4">
    <source>
        <dbReference type="EMBL" id="KAB6475216.1"/>
    </source>
</evidence>
<evidence type="ECO:0000313" key="9">
    <source>
        <dbReference type="EMBL" id="MCB7282188.1"/>
    </source>
</evidence>
<evidence type="ECO:0000313" key="17">
    <source>
        <dbReference type="Proteomes" id="UP000437380"/>
    </source>
</evidence>
<evidence type="ECO:0000313" key="15">
    <source>
        <dbReference type="Proteomes" id="UP000261003"/>
    </source>
</evidence>
<reference evidence="14 15" key="1">
    <citation type="submission" date="2018-08" db="EMBL/GenBank/DDBJ databases">
        <title>A genome reference for cultivated species of the human gut microbiota.</title>
        <authorList>
            <person name="Zou Y."/>
            <person name="Xue W."/>
            <person name="Luo G."/>
        </authorList>
    </citation>
    <scope>NUCLEOTIDE SEQUENCE [LARGE SCALE GENOMIC DNA]</scope>
    <source>
        <strain evidence="14 15">OM08-13BH</strain>
        <strain evidence="13">TM05-16</strain>
    </source>
</reference>
<evidence type="ECO:0000313" key="21">
    <source>
        <dbReference type="Proteomes" id="UP000470777"/>
    </source>
</evidence>
<evidence type="ECO:0000313" key="13">
    <source>
        <dbReference type="EMBL" id="RGJ88411.1"/>
    </source>
</evidence>
<dbReference type="EMBL" id="QSPP01000020">
    <property type="protein sequence ID" value="RGJ88411.1"/>
    <property type="molecule type" value="Genomic_DNA"/>
</dbReference>
<dbReference type="Proteomes" id="UP001199363">
    <property type="component" value="Unassembled WGS sequence"/>
</dbReference>
<dbReference type="EMBL" id="JAJCQG010000046">
    <property type="protein sequence ID" value="MCB7282188.1"/>
    <property type="molecule type" value="Genomic_DNA"/>
</dbReference>
<dbReference type="EMBL" id="WDAG01000024">
    <property type="protein sequence ID" value="KAB6657064.1"/>
    <property type="molecule type" value="Genomic_DNA"/>
</dbReference>
<evidence type="ECO:0000313" key="23">
    <source>
        <dbReference type="Proteomes" id="UP000483142"/>
    </source>
</evidence>
<dbReference type="EMBL" id="WCZY01000024">
    <property type="protein sequence ID" value="KAB6690132.1"/>
    <property type="molecule type" value="Genomic_DNA"/>
</dbReference>
<dbReference type="Proteomes" id="UP000470952">
    <property type="component" value="Unassembled WGS sequence"/>
</dbReference>
<evidence type="ECO:0000313" key="2">
    <source>
        <dbReference type="EMBL" id="KAB3856809.1"/>
    </source>
</evidence>
<dbReference type="EMBL" id="QSTG01000024">
    <property type="protein sequence ID" value="RGM42756.1"/>
    <property type="molecule type" value="Genomic_DNA"/>
</dbReference>
<dbReference type="EMBL" id="WDBZ01000024">
    <property type="protein sequence ID" value="KAB6452067.1"/>
    <property type="molecule type" value="Genomic_DNA"/>
</dbReference>
<reference evidence="11" key="5">
    <citation type="submission" date="2023-01" db="EMBL/GenBank/DDBJ databases">
        <title>Human gut microbiome strain richness.</title>
        <authorList>
            <person name="Chen-Liaw A."/>
        </authorList>
    </citation>
    <scope>NUCLEOTIDE SEQUENCE</scope>
    <source>
        <strain evidence="11">H9_m1001271B151109d0_201107</strain>
    </source>
</reference>
<dbReference type="EMBL" id="WCZV01000025">
    <property type="protein sequence ID" value="KAB6697642.1"/>
    <property type="molecule type" value="Genomic_DNA"/>
</dbReference>
<reference evidence="12" key="6">
    <citation type="submission" date="2023-10" db="EMBL/GenBank/DDBJ databases">
        <title>Genome of potential pathogenic bacteria in Crohn's disease.</title>
        <authorList>
            <person name="Rodriguez-Palacios A."/>
        </authorList>
    </citation>
    <scope>NUCLEOTIDE SEQUENCE</scope>
    <source>
        <strain evidence="12">CavFT-hAR107</strain>
    </source>
</reference>
<dbReference type="EMBL" id="WCXA01000044">
    <property type="protein sequence ID" value="KAB3856809.1"/>
    <property type="molecule type" value="Genomic_DNA"/>
</dbReference>
<evidence type="ECO:0000313" key="8">
    <source>
        <dbReference type="EMBL" id="KAB6697642.1"/>
    </source>
</evidence>
<protein>
    <submittedName>
        <fullName evidence="14">Uncharacterized protein</fullName>
    </submittedName>
</protein>
<dbReference type="Proteomes" id="UP000437380">
    <property type="component" value="Unassembled WGS sequence"/>
</dbReference>
<gene>
    <name evidence="14" type="ORF">DXC16_13870</name>
    <name evidence="13" type="ORF">DXD46_08875</name>
    <name evidence="2" type="ORF">GAS37_18000</name>
    <name evidence="1" type="ORF">GAY01_14685</name>
    <name evidence="5" type="ORF">GAY12_12170</name>
    <name evidence="8" type="ORF">GAY17_16785</name>
    <name evidence="4" type="ORF">GAZ06_15585</name>
    <name evidence="3" type="ORF">GAZ09_12500</name>
    <name evidence="6" type="ORF">GAZ76_17305</name>
    <name evidence="7" type="ORF">GAZ92_15675</name>
    <name evidence="10" type="ORF">L4X52_10485</name>
    <name evidence="9" type="ORF">LI282_14240</name>
    <name evidence="11" type="ORF">PL594_14935</name>
    <name evidence="12" type="ORF">RVY68_00505</name>
</gene>
<reference evidence="10" key="4">
    <citation type="submission" date="2022-01" db="EMBL/GenBank/DDBJ databases">
        <authorList>
            <person name="Mingchao X."/>
        </authorList>
    </citation>
    <scope>NUCLEOTIDE SEQUENCE</scope>
    <source>
        <strain evidence="10">Bv4372</strain>
    </source>
</reference>
<evidence type="ECO:0000313" key="7">
    <source>
        <dbReference type="EMBL" id="KAB6690132.1"/>
    </source>
</evidence>
<evidence type="ECO:0000313" key="18">
    <source>
        <dbReference type="Proteomes" id="UP000462015"/>
    </source>
</evidence>
<dbReference type="EMBL" id="JAKKWZ010000017">
    <property type="protein sequence ID" value="MCG0340407.1"/>
    <property type="molecule type" value="Genomic_DNA"/>
</dbReference>
<evidence type="ECO:0000313" key="6">
    <source>
        <dbReference type="EMBL" id="KAB6657064.1"/>
    </source>
</evidence>
<evidence type="ECO:0000313" key="20">
    <source>
        <dbReference type="Proteomes" id="UP000470332"/>
    </source>
</evidence>
<evidence type="ECO:0000313" key="16">
    <source>
        <dbReference type="Proteomes" id="UP000433382"/>
    </source>
</evidence>
<dbReference type="EMBL" id="WDBY01000034">
    <property type="protein sequence ID" value="KAB6475216.1"/>
    <property type="molecule type" value="Genomic_DNA"/>
</dbReference>
<dbReference type="Proteomes" id="UP000470777">
    <property type="component" value="Unassembled WGS sequence"/>
</dbReference>
<evidence type="ECO:0000313" key="12">
    <source>
        <dbReference type="EMBL" id="MDU0247215.1"/>
    </source>
</evidence>
<comment type="caution">
    <text evidence="14">The sequence shown here is derived from an EMBL/GenBank/DDBJ whole genome shotgun (WGS) entry which is preliminary data.</text>
</comment>
<dbReference type="GeneID" id="69483924"/>
<dbReference type="Proteomes" id="UP000260640">
    <property type="component" value="Unassembled WGS sequence"/>
</dbReference>
<dbReference type="Proteomes" id="UP001181258">
    <property type="component" value="Unassembled WGS sequence"/>
</dbReference>
<dbReference type="Proteomes" id="UP001210999">
    <property type="component" value="Unassembled WGS sequence"/>
</dbReference>
<evidence type="ECO:0000313" key="10">
    <source>
        <dbReference type="EMBL" id="MCG0340407.1"/>
    </source>
</evidence>
<proteinExistence type="predicted"/>
<evidence type="ECO:0000313" key="19">
    <source>
        <dbReference type="Proteomes" id="UP000468344"/>
    </source>
</evidence>
<dbReference type="Proteomes" id="UP001201179">
    <property type="component" value="Unassembled WGS sequence"/>
</dbReference>
<dbReference type="Proteomes" id="UP000468344">
    <property type="component" value="Unassembled WGS sequence"/>
</dbReference>
<evidence type="ECO:0000313" key="14">
    <source>
        <dbReference type="EMBL" id="RGM42756.1"/>
    </source>
</evidence>
<evidence type="ECO:0000313" key="22">
    <source>
        <dbReference type="Proteomes" id="UP000470952"/>
    </source>
</evidence>
<sequence length="215" mass="25509">MKKTILQYMTDIYQEDIPKHILQENKIRLNSFFLEQESVQKKGTQFIFRYAFYSVEKPRKITKQHLLKEYAGVPLEKRSVQPEQIPDMKQYSDIILYGDASSPEAQQQLAEYLQQHNSLKVQLSFFDKRNDSTSKDEQAIAYAELQKALFFCQRKKIPLLFVSLKGMIDDIRFLNLLEESHVDFRCIDFPWFCKENLPLIKAVVLYEKLEIRINV</sequence>
<dbReference type="Proteomes" id="UP000261003">
    <property type="component" value="Unassembled WGS sequence"/>
</dbReference>
<dbReference type="Proteomes" id="UP000470332">
    <property type="component" value="Unassembled WGS sequence"/>
</dbReference>
<reference evidence="16 17" key="2">
    <citation type="journal article" date="2019" name="Nat. Med.">
        <title>A library of human gut bacterial isolates paired with longitudinal multiomics data enables mechanistic microbiome research.</title>
        <authorList>
            <person name="Poyet M."/>
            <person name="Groussin M."/>
            <person name="Gibbons S.M."/>
            <person name="Avila-Pacheco J."/>
            <person name="Jiang X."/>
            <person name="Kearney S.M."/>
            <person name="Perrotta A.R."/>
            <person name="Berdy B."/>
            <person name="Zhao S."/>
            <person name="Lieberman T.D."/>
            <person name="Swanson P.K."/>
            <person name="Smith M."/>
            <person name="Roesemann S."/>
            <person name="Alexander J.E."/>
            <person name="Rich S.A."/>
            <person name="Livny J."/>
            <person name="Vlamakis H."/>
            <person name="Clish C."/>
            <person name="Bullock K."/>
            <person name="Deik A."/>
            <person name="Scott J."/>
            <person name="Pierce K.A."/>
            <person name="Xavier R.J."/>
            <person name="Alm E.J."/>
        </authorList>
    </citation>
    <scope>NUCLEOTIDE SEQUENCE [LARGE SCALE GENOMIC DNA]</scope>
    <source>
        <strain evidence="4 19">BIOML-A140</strain>
        <strain evidence="3 23">BIOML-A141</strain>
        <strain evidence="1 16">BIOML-A73</strain>
        <strain evidence="8 17">BIOML-A82</strain>
        <strain evidence="7 21">BIOML-A85</strain>
        <strain evidence="2 20">BIOML-A9</strain>
        <strain evidence="6 22">BIOML-A93</strain>
        <strain evidence="5 18">BIOML-A98</strain>
    </source>
</reference>